<evidence type="ECO:0000256" key="13">
    <source>
        <dbReference type="SAM" id="Phobius"/>
    </source>
</evidence>
<keyword evidence="7 12" id="KW-0067">ATP-binding</keyword>
<gene>
    <name evidence="16" type="ORF">M0R45_025427</name>
</gene>
<dbReference type="GO" id="GO:0016020">
    <property type="term" value="C:membrane"/>
    <property type="evidence" value="ECO:0007669"/>
    <property type="project" value="UniProtKB-SubCell"/>
</dbReference>
<keyword evidence="2" id="KW-0433">Leucine-rich repeat</keyword>
<feature type="chain" id="PRO_5043374060" description="Protein kinase domain-containing protein" evidence="14">
    <location>
        <begin position="29"/>
        <end position="602"/>
    </location>
</feature>
<accession>A0AAW1WU57</accession>
<evidence type="ECO:0000313" key="17">
    <source>
        <dbReference type="Proteomes" id="UP001457282"/>
    </source>
</evidence>
<dbReference type="InterPro" id="IPR050994">
    <property type="entry name" value="At_inactive_RLKs"/>
</dbReference>
<evidence type="ECO:0000259" key="15">
    <source>
        <dbReference type="PROSITE" id="PS50011"/>
    </source>
</evidence>
<keyword evidence="3 13" id="KW-0812">Transmembrane</keyword>
<feature type="domain" description="Protein kinase" evidence="15">
    <location>
        <begin position="311"/>
        <end position="589"/>
    </location>
</feature>
<dbReference type="SUPFAM" id="SSF52058">
    <property type="entry name" value="L domain-like"/>
    <property type="match status" value="1"/>
</dbReference>
<evidence type="ECO:0000313" key="16">
    <source>
        <dbReference type="EMBL" id="KAK9928284.1"/>
    </source>
</evidence>
<dbReference type="Pfam" id="PF07714">
    <property type="entry name" value="PK_Tyr_Ser-Thr"/>
    <property type="match status" value="2"/>
</dbReference>
<dbReference type="PROSITE" id="PS00107">
    <property type="entry name" value="PROTEIN_KINASE_ATP"/>
    <property type="match status" value="1"/>
</dbReference>
<dbReference type="InterPro" id="IPR001245">
    <property type="entry name" value="Ser-Thr/Tyr_kinase_cat_dom"/>
</dbReference>
<evidence type="ECO:0000256" key="7">
    <source>
        <dbReference type="ARBA" id="ARBA00022840"/>
    </source>
</evidence>
<evidence type="ECO:0000256" key="8">
    <source>
        <dbReference type="ARBA" id="ARBA00022989"/>
    </source>
</evidence>
<feature type="transmembrane region" description="Helical" evidence="13">
    <location>
        <begin position="244"/>
        <end position="269"/>
    </location>
</feature>
<dbReference type="AlphaFoldDB" id="A0AAW1WU57"/>
<protein>
    <recommendedName>
        <fullName evidence="15">Protein kinase domain-containing protein</fullName>
    </recommendedName>
</protein>
<reference evidence="16 17" key="1">
    <citation type="journal article" date="2023" name="G3 (Bethesda)">
        <title>A chromosome-length genome assembly and annotation of blackberry (Rubus argutus, cv. 'Hillquist').</title>
        <authorList>
            <person name="Bruna T."/>
            <person name="Aryal R."/>
            <person name="Dudchenko O."/>
            <person name="Sargent D.J."/>
            <person name="Mead D."/>
            <person name="Buti M."/>
            <person name="Cavallini A."/>
            <person name="Hytonen T."/>
            <person name="Andres J."/>
            <person name="Pham M."/>
            <person name="Weisz D."/>
            <person name="Mascagni F."/>
            <person name="Usai G."/>
            <person name="Natali L."/>
            <person name="Bassil N."/>
            <person name="Fernandez G.E."/>
            <person name="Lomsadze A."/>
            <person name="Armour M."/>
            <person name="Olukolu B."/>
            <person name="Poorten T."/>
            <person name="Britton C."/>
            <person name="Davik J."/>
            <person name="Ashrafi H."/>
            <person name="Aiden E.L."/>
            <person name="Borodovsky M."/>
            <person name="Worthington M."/>
        </authorList>
    </citation>
    <scope>NUCLEOTIDE SEQUENCE [LARGE SCALE GENOMIC DNA]</scope>
    <source>
        <strain evidence="16">PI 553951</strain>
    </source>
</reference>
<keyword evidence="6 12" id="KW-0547">Nucleotide-binding</keyword>
<dbReference type="PANTHER" id="PTHR48010">
    <property type="entry name" value="OS05G0588300 PROTEIN"/>
    <property type="match status" value="1"/>
</dbReference>
<name>A0AAW1WU57_RUBAR</name>
<proteinExistence type="predicted"/>
<dbReference type="Pfam" id="PF08263">
    <property type="entry name" value="LRRNT_2"/>
    <property type="match status" value="1"/>
</dbReference>
<evidence type="ECO:0000256" key="6">
    <source>
        <dbReference type="ARBA" id="ARBA00022741"/>
    </source>
</evidence>
<dbReference type="PANTHER" id="PTHR48010:SF58">
    <property type="entry name" value="RECEPTOR PROTEIN KINASE-LIKE PROTEIN ZAR1"/>
    <property type="match status" value="1"/>
</dbReference>
<evidence type="ECO:0000256" key="1">
    <source>
        <dbReference type="ARBA" id="ARBA00004479"/>
    </source>
</evidence>
<evidence type="ECO:0000256" key="5">
    <source>
        <dbReference type="ARBA" id="ARBA00022737"/>
    </source>
</evidence>
<keyword evidence="9 13" id="KW-0472">Membrane</keyword>
<dbReference type="InterPro" id="IPR013210">
    <property type="entry name" value="LRR_N_plant-typ"/>
</dbReference>
<evidence type="ECO:0000256" key="3">
    <source>
        <dbReference type="ARBA" id="ARBA00022692"/>
    </source>
</evidence>
<dbReference type="InterPro" id="IPR032675">
    <property type="entry name" value="LRR_dom_sf"/>
</dbReference>
<evidence type="ECO:0000256" key="10">
    <source>
        <dbReference type="ARBA" id="ARBA00023170"/>
    </source>
</evidence>
<dbReference type="Gene3D" id="3.80.10.10">
    <property type="entry name" value="Ribonuclease Inhibitor"/>
    <property type="match status" value="1"/>
</dbReference>
<keyword evidence="8 13" id="KW-1133">Transmembrane helix</keyword>
<keyword evidence="11" id="KW-0325">Glycoprotein</keyword>
<keyword evidence="10" id="KW-0675">Receptor</keyword>
<keyword evidence="17" id="KW-1185">Reference proteome</keyword>
<comment type="subcellular location">
    <subcellularLocation>
        <location evidence="1">Membrane</location>
        <topology evidence="1">Single-pass type I membrane protein</topology>
    </subcellularLocation>
</comment>
<dbReference type="GO" id="GO:0004672">
    <property type="term" value="F:protein kinase activity"/>
    <property type="evidence" value="ECO:0007669"/>
    <property type="project" value="InterPro"/>
</dbReference>
<dbReference type="InterPro" id="IPR011009">
    <property type="entry name" value="Kinase-like_dom_sf"/>
</dbReference>
<dbReference type="Gene3D" id="1.10.510.10">
    <property type="entry name" value="Transferase(Phosphotransferase) domain 1"/>
    <property type="match status" value="2"/>
</dbReference>
<dbReference type="Pfam" id="PF00560">
    <property type="entry name" value="LRR_1"/>
    <property type="match status" value="3"/>
</dbReference>
<comment type="caution">
    <text evidence="16">The sequence shown here is derived from an EMBL/GenBank/DDBJ whole genome shotgun (WGS) entry which is preliminary data.</text>
</comment>
<dbReference type="SUPFAM" id="SSF56112">
    <property type="entry name" value="Protein kinase-like (PK-like)"/>
    <property type="match status" value="1"/>
</dbReference>
<dbReference type="FunFam" id="3.30.200.20:FF:000282">
    <property type="entry name" value="LRR receptor-like serine/threonine-protein kinase FEI 1"/>
    <property type="match status" value="1"/>
</dbReference>
<feature type="signal peptide" evidence="14">
    <location>
        <begin position="1"/>
        <end position="28"/>
    </location>
</feature>
<dbReference type="InterPro" id="IPR000719">
    <property type="entry name" value="Prot_kinase_dom"/>
</dbReference>
<evidence type="ECO:0000256" key="4">
    <source>
        <dbReference type="ARBA" id="ARBA00022729"/>
    </source>
</evidence>
<sequence length="602" mass="66582">MGMILVKWRGLWFLYILLLYTTVNKSRAITLDGEALLSFRTAVVSSDGILLQWRPEDPDPCKWKGVTCENKTKKVIYLSLAGHKLSGFIPPDLGKLDQLKILALHNNNFYGTIPSDLGNCTQLQRIYLQGNYLSGLIPSDLGKLSDLQYLDISSNSLSGSIPLSLGKLDNLVSFNVSNNFLVGPIPSDGILTNLPESSFVGNRGLCGKQINVICKDENGGSAPNSQSPNSEQSQGGKKKYSGRLLISASATVGALLLVALMCFWGCFLYKKFGKLDNKGLAMDVREGASIVMFHGDLPYSSKDIIKKLETLNDEHIIGAGGFGTVYKLAMDDGNLFALKRIVKMNEGFDRFFERELEILGSIKHRYLVNLRGYCNSPTSKLLIYDFLSGGSLDEALHERSEQLDWDARLNIIMGAAKATFYLMEILRREYLTLDLPNYWRTKNLTLRRLFAGTFGYLAPEYMQSGRATEKTDVYSFGVLVLEVLSGKRPTDASFIEKGLNIVGWGVLGIGGREGSLSAAGNMWADRVLVLLNFLVTEDRQRDIVDPQCEGVQAESLDALLTVAIQCVSSSPEDRPTMHRVVQLLESEVMTPCPSDFYDSNSD</sequence>
<dbReference type="Proteomes" id="UP001457282">
    <property type="component" value="Unassembled WGS sequence"/>
</dbReference>
<dbReference type="InterPro" id="IPR017441">
    <property type="entry name" value="Protein_kinase_ATP_BS"/>
</dbReference>
<evidence type="ECO:0000256" key="9">
    <source>
        <dbReference type="ARBA" id="ARBA00023136"/>
    </source>
</evidence>
<feature type="binding site" evidence="12">
    <location>
        <position position="343"/>
    </location>
    <ligand>
        <name>ATP</name>
        <dbReference type="ChEBI" id="CHEBI:30616"/>
    </ligand>
</feature>
<organism evidence="16 17">
    <name type="scientific">Rubus argutus</name>
    <name type="common">Southern blackberry</name>
    <dbReference type="NCBI Taxonomy" id="59490"/>
    <lineage>
        <taxon>Eukaryota</taxon>
        <taxon>Viridiplantae</taxon>
        <taxon>Streptophyta</taxon>
        <taxon>Embryophyta</taxon>
        <taxon>Tracheophyta</taxon>
        <taxon>Spermatophyta</taxon>
        <taxon>Magnoliopsida</taxon>
        <taxon>eudicotyledons</taxon>
        <taxon>Gunneridae</taxon>
        <taxon>Pentapetalae</taxon>
        <taxon>rosids</taxon>
        <taxon>fabids</taxon>
        <taxon>Rosales</taxon>
        <taxon>Rosaceae</taxon>
        <taxon>Rosoideae</taxon>
        <taxon>Rosoideae incertae sedis</taxon>
        <taxon>Rubus</taxon>
    </lineage>
</organism>
<dbReference type="FunFam" id="3.80.10.10:FF:000101">
    <property type="entry name" value="LRR receptor-like serine/threonine-protein kinase ERECTA"/>
    <property type="match status" value="1"/>
</dbReference>
<evidence type="ECO:0000256" key="2">
    <source>
        <dbReference type="ARBA" id="ARBA00022614"/>
    </source>
</evidence>
<evidence type="ECO:0000256" key="14">
    <source>
        <dbReference type="SAM" id="SignalP"/>
    </source>
</evidence>
<dbReference type="EMBL" id="JBEDUW010000005">
    <property type="protein sequence ID" value="KAK9928284.1"/>
    <property type="molecule type" value="Genomic_DNA"/>
</dbReference>
<dbReference type="PROSITE" id="PS50011">
    <property type="entry name" value="PROTEIN_KINASE_DOM"/>
    <property type="match status" value="1"/>
</dbReference>
<evidence type="ECO:0000256" key="11">
    <source>
        <dbReference type="ARBA" id="ARBA00023180"/>
    </source>
</evidence>
<dbReference type="InterPro" id="IPR001611">
    <property type="entry name" value="Leu-rich_rpt"/>
</dbReference>
<keyword evidence="5" id="KW-0677">Repeat</keyword>
<dbReference type="GO" id="GO:0005524">
    <property type="term" value="F:ATP binding"/>
    <property type="evidence" value="ECO:0007669"/>
    <property type="project" value="UniProtKB-UniRule"/>
</dbReference>
<evidence type="ECO:0000256" key="12">
    <source>
        <dbReference type="PROSITE-ProRule" id="PRU10141"/>
    </source>
</evidence>
<keyword evidence="4 14" id="KW-0732">Signal</keyword>